<keyword evidence="3 9" id="KW-0808">Transferase</keyword>
<dbReference type="Gene3D" id="3.90.550.10">
    <property type="entry name" value="Spore Coat Polysaccharide Biosynthesis Protein SpsA, Chain A"/>
    <property type="match status" value="1"/>
</dbReference>
<evidence type="ECO:0000256" key="2">
    <source>
        <dbReference type="ARBA" id="ARBA00009239"/>
    </source>
</evidence>
<name>A0ABN8N8Z0_9CNID</name>
<dbReference type="EMBL" id="CALNXK010000013">
    <property type="protein sequence ID" value="CAH3045426.1"/>
    <property type="molecule type" value="Genomic_DNA"/>
</dbReference>
<dbReference type="InterPro" id="IPR011658">
    <property type="entry name" value="PA14_dom"/>
</dbReference>
<organism evidence="11 12">
    <name type="scientific">Porites lobata</name>
    <dbReference type="NCBI Taxonomy" id="104759"/>
    <lineage>
        <taxon>Eukaryota</taxon>
        <taxon>Metazoa</taxon>
        <taxon>Cnidaria</taxon>
        <taxon>Anthozoa</taxon>
        <taxon>Hexacorallia</taxon>
        <taxon>Scleractinia</taxon>
        <taxon>Fungiina</taxon>
        <taxon>Poritidae</taxon>
        <taxon>Porites</taxon>
    </lineage>
</organism>
<comment type="similarity">
    <text evidence="2 9">Belongs to the chondroitin N-acetylgalactosaminyltransferase family.</text>
</comment>
<evidence type="ECO:0000256" key="9">
    <source>
        <dbReference type="RuleBase" id="RU364016"/>
    </source>
</evidence>
<dbReference type="InterPro" id="IPR008428">
    <property type="entry name" value="Chond_GalNAc"/>
</dbReference>
<evidence type="ECO:0000313" key="11">
    <source>
        <dbReference type="EMBL" id="CAH3045426.1"/>
    </source>
</evidence>
<dbReference type="PANTHER" id="PTHR12369:SF5">
    <property type="entry name" value="HEXOSYLTRANSFERASE"/>
    <property type="match status" value="1"/>
</dbReference>
<keyword evidence="5 9" id="KW-0735">Signal-anchor</keyword>
<dbReference type="InterPro" id="IPR051227">
    <property type="entry name" value="CS_glycosyltransferase"/>
</dbReference>
<dbReference type="InterPro" id="IPR029044">
    <property type="entry name" value="Nucleotide-diphossugar_trans"/>
</dbReference>
<feature type="domain" description="PA14" evidence="10">
    <location>
        <begin position="76"/>
        <end position="239"/>
    </location>
</feature>
<dbReference type="Pfam" id="PF07691">
    <property type="entry name" value="PA14"/>
    <property type="match status" value="1"/>
</dbReference>
<sequence length="640" mass="74176">MYLRGLLTLRRFRKAVKRLIFALTVCSISFILLSSKFWRRHSDNTVKEFSAFPGMISGAGQQDLCSCDENTVAVRVSNAVLNVHVWRMQCGSNVTYLKKSPFFPKYPDQQKFVNDFHIEDDSVDYGQKIFGYLHPQSNGLYRFAIASDDTSELWISTDEYPENKQLVARVFSEKEIAWTGKDELDKYPEQKTKKPLYLQANTKYYVEVLHQQGIGKGFVRVFWTISDKDEDFRLITSEYLSPFLQNTTHITKKKVTLHNVLSQQYQQEFQKQSDRISSKFVKFYSLPFISKANFLTSCDYNSSFIPRTKVHRYKGVTMVFESSVFPPDDTQMSNAPELGRWGSPNRVADSEVIRSVVHSLVAALRLSSSKNYILKRIHKVLQKLDPVYGDRYSVDLELGLPDTEKSYRFSEHVYQKKGTNSLCVPKGIEWNRNVTVYIILPVKDQGRWVYHFINGLTVASLLTGDKNFHVIVADFESQDIDLAKAFDTALLRSRHTIINLTGKFYKTLALNKAVEQVPSAHDLLFLFDLHIDVPVDILDSVRKNTIEGRIAFFPTVGRLYCQSTYIDHQGHWEIYGYGLLAVYKSDWIRFGGMNAEEFKYKWGGEDWDLLDRVVNAQLEVERIKYPGLYHHYHTKQEMWS</sequence>
<dbReference type="EC" id="2.4.1.244" evidence="9"/>
<dbReference type="CDD" id="cd00761">
    <property type="entry name" value="Glyco_tranf_GTA_type"/>
    <property type="match status" value="1"/>
</dbReference>
<comment type="subcellular location">
    <subcellularLocation>
        <location evidence="1 9">Golgi apparatus</location>
        <location evidence="1 9">Golgi stack membrane</location>
        <topology evidence="1 9">Single-pass type II membrane protein</topology>
    </subcellularLocation>
</comment>
<dbReference type="SUPFAM" id="SSF53448">
    <property type="entry name" value="Nucleotide-diphospho-sugar transferases"/>
    <property type="match status" value="1"/>
</dbReference>
<evidence type="ECO:0000256" key="3">
    <source>
        <dbReference type="ARBA" id="ARBA00022679"/>
    </source>
</evidence>
<keyword evidence="6 9" id="KW-1133">Transmembrane helix</keyword>
<dbReference type="Proteomes" id="UP001159405">
    <property type="component" value="Unassembled WGS sequence"/>
</dbReference>
<accession>A0ABN8N8Z0</accession>
<dbReference type="InterPro" id="IPR037524">
    <property type="entry name" value="PA14/GLEYA"/>
</dbReference>
<dbReference type="PROSITE" id="PS51820">
    <property type="entry name" value="PA14"/>
    <property type="match status" value="1"/>
</dbReference>
<evidence type="ECO:0000256" key="6">
    <source>
        <dbReference type="ARBA" id="ARBA00022989"/>
    </source>
</evidence>
<evidence type="ECO:0000256" key="1">
    <source>
        <dbReference type="ARBA" id="ARBA00004447"/>
    </source>
</evidence>
<dbReference type="PANTHER" id="PTHR12369">
    <property type="entry name" value="CHONDROITIN SYNTHASE"/>
    <property type="match status" value="1"/>
</dbReference>
<evidence type="ECO:0000313" key="12">
    <source>
        <dbReference type="Proteomes" id="UP001159405"/>
    </source>
</evidence>
<keyword evidence="12" id="KW-1185">Reference proteome</keyword>
<comment type="catalytic activity">
    <reaction evidence="9">
        <text>an N-acetyl-beta-D-glucosaminyl derivative + UDP-N-acetyl-alpha-D-galactosamine = an N-acetyl-beta-D-galactosaminyl-(1-&gt;4)-N-acetyl-beta-D-glucosaminyl derivative + UDP + H(+)</text>
        <dbReference type="Rhea" id="RHEA:20493"/>
        <dbReference type="ChEBI" id="CHEBI:15378"/>
        <dbReference type="ChEBI" id="CHEBI:58223"/>
        <dbReference type="ChEBI" id="CHEBI:61631"/>
        <dbReference type="ChEBI" id="CHEBI:67138"/>
        <dbReference type="ChEBI" id="CHEBI:138027"/>
        <dbReference type="EC" id="2.4.1.244"/>
    </reaction>
</comment>
<evidence type="ECO:0000256" key="8">
    <source>
        <dbReference type="ARBA" id="ARBA00023136"/>
    </source>
</evidence>
<evidence type="ECO:0000259" key="10">
    <source>
        <dbReference type="PROSITE" id="PS51820"/>
    </source>
</evidence>
<dbReference type="SUPFAM" id="SSF56988">
    <property type="entry name" value="Anthrax protective antigen"/>
    <property type="match status" value="1"/>
</dbReference>
<evidence type="ECO:0000256" key="5">
    <source>
        <dbReference type="ARBA" id="ARBA00022968"/>
    </source>
</evidence>
<dbReference type="Pfam" id="PF05679">
    <property type="entry name" value="CHGN"/>
    <property type="match status" value="1"/>
</dbReference>
<protein>
    <recommendedName>
        <fullName evidence="9">Beta-1,4-N-acetylgalactosaminyltransferase</fullName>
        <ecNumber evidence="9">2.4.1.244</ecNumber>
    </recommendedName>
</protein>
<proteinExistence type="inferred from homology"/>
<keyword evidence="8 9" id="KW-0472">Membrane</keyword>
<feature type="transmembrane region" description="Helical" evidence="9">
    <location>
        <begin position="20"/>
        <end position="38"/>
    </location>
</feature>
<reference evidence="11 12" key="1">
    <citation type="submission" date="2022-05" db="EMBL/GenBank/DDBJ databases">
        <authorList>
            <consortium name="Genoscope - CEA"/>
            <person name="William W."/>
        </authorList>
    </citation>
    <scope>NUCLEOTIDE SEQUENCE [LARGE SCALE GENOMIC DNA]</scope>
</reference>
<keyword evidence="4 9" id="KW-0812">Transmembrane</keyword>
<evidence type="ECO:0000256" key="7">
    <source>
        <dbReference type="ARBA" id="ARBA00023034"/>
    </source>
</evidence>
<keyword evidence="7 9" id="KW-0333">Golgi apparatus</keyword>
<comment type="caution">
    <text evidence="11">The sequence shown here is derived from an EMBL/GenBank/DDBJ whole genome shotgun (WGS) entry which is preliminary data.</text>
</comment>
<gene>
    <name evidence="11" type="ORF">PLOB_00006400</name>
</gene>
<dbReference type="SMART" id="SM00758">
    <property type="entry name" value="PA14"/>
    <property type="match status" value="1"/>
</dbReference>
<evidence type="ECO:0000256" key="4">
    <source>
        <dbReference type="ARBA" id="ARBA00022692"/>
    </source>
</evidence>
<comment type="function">
    <text evidence="9">Transfers N-acetylgalactosamine (GalNAc) from UDP-GalNAc to N-acetylglucosamine-beta-benzyl with a beta-1,4-linkage to form N,N'-diacetyllactosediamine, GalNAc-beta-1,4-GlcNAc structures in N-linked glycans and probably O-linked glycans.</text>
</comment>